<dbReference type="EMBL" id="JASBWT010000003">
    <property type="protein sequence ID" value="KAJ9106217.1"/>
    <property type="molecule type" value="Genomic_DNA"/>
</dbReference>
<evidence type="ECO:0000313" key="2">
    <source>
        <dbReference type="Proteomes" id="UP001227268"/>
    </source>
</evidence>
<protein>
    <submittedName>
        <fullName evidence="1">Uncharacterized protein</fullName>
    </submittedName>
</protein>
<gene>
    <name evidence="1" type="ORF">QFC21_001361</name>
</gene>
<evidence type="ECO:0000313" key="1">
    <source>
        <dbReference type="EMBL" id="KAJ9106217.1"/>
    </source>
</evidence>
<comment type="caution">
    <text evidence="1">The sequence shown here is derived from an EMBL/GenBank/DDBJ whole genome shotgun (WGS) entry which is preliminary data.</text>
</comment>
<accession>A0ACC2W6G5</accession>
<proteinExistence type="predicted"/>
<sequence length="223" mass="24131">MQRNTFNLFRAVSRPALARAAGKATPRAFSQAVLPRNATPLATSCRKRKSFFLLYVASRSVQLKRRTRHHSGFASSESAPSIEDPAERQAMDALEEGTRHLEDGNVEAARDQYKKSAQIQKSAAALFNLGVALDIASAYILAKPPQAALAIRHLKQALELSPEDPEIAFNLAAVLESTGNNEPALKLYEKAVSLGVDRAQQNVRNVKAKIVAAKAAEADAKAT</sequence>
<name>A0ACC2W6G5_9TREE</name>
<dbReference type="Proteomes" id="UP001227268">
    <property type="component" value="Unassembled WGS sequence"/>
</dbReference>
<organism evidence="1 2">
    <name type="scientific">Naganishia friedmannii</name>
    <dbReference type="NCBI Taxonomy" id="89922"/>
    <lineage>
        <taxon>Eukaryota</taxon>
        <taxon>Fungi</taxon>
        <taxon>Dikarya</taxon>
        <taxon>Basidiomycota</taxon>
        <taxon>Agaricomycotina</taxon>
        <taxon>Tremellomycetes</taxon>
        <taxon>Filobasidiales</taxon>
        <taxon>Filobasidiaceae</taxon>
        <taxon>Naganishia</taxon>
    </lineage>
</organism>
<keyword evidence="2" id="KW-1185">Reference proteome</keyword>
<reference evidence="1" key="1">
    <citation type="submission" date="2023-04" db="EMBL/GenBank/DDBJ databases">
        <title>Draft Genome sequencing of Naganishia species isolated from polar environments using Oxford Nanopore Technology.</title>
        <authorList>
            <person name="Leo P."/>
            <person name="Venkateswaran K."/>
        </authorList>
    </citation>
    <scope>NUCLEOTIDE SEQUENCE</scope>
    <source>
        <strain evidence="1">MNA-CCFEE 5423</strain>
    </source>
</reference>